<dbReference type="SUPFAM" id="SSF55103">
    <property type="entry name" value="FAD-linked oxidases, C-terminal domain"/>
    <property type="match status" value="1"/>
</dbReference>
<evidence type="ECO:0000256" key="2">
    <source>
        <dbReference type="ARBA" id="ARBA00022630"/>
    </source>
</evidence>
<dbReference type="Proteomes" id="UP000254893">
    <property type="component" value="Unassembled WGS sequence"/>
</dbReference>
<evidence type="ECO:0000256" key="6">
    <source>
        <dbReference type="ARBA" id="ARBA00023004"/>
    </source>
</evidence>
<organism evidence="9 10">
    <name type="scientific">Sphingobacterium spiritivorum</name>
    <name type="common">Flavobacterium spiritivorum</name>
    <dbReference type="NCBI Taxonomy" id="258"/>
    <lineage>
        <taxon>Bacteria</taxon>
        <taxon>Pseudomonadati</taxon>
        <taxon>Bacteroidota</taxon>
        <taxon>Sphingobacteriia</taxon>
        <taxon>Sphingobacteriales</taxon>
        <taxon>Sphingobacteriaceae</taxon>
        <taxon>Sphingobacterium</taxon>
    </lineage>
</organism>
<evidence type="ECO:0000313" key="10">
    <source>
        <dbReference type="Proteomes" id="UP000254893"/>
    </source>
</evidence>
<accession>A0A380CR74</accession>
<dbReference type="InterPro" id="IPR017900">
    <property type="entry name" value="4Fe4S_Fe_S_CS"/>
</dbReference>
<dbReference type="PANTHER" id="PTHR11748">
    <property type="entry name" value="D-LACTATE DEHYDROGENASE"/>
    <property type="match status" value="1"/>
</dbReference>
<dbReference type="AlphaFoldDB" id="A0A380CR74"/>
<gene>
    <name evidence="9" type="ORF">NCTC11388_04059</name>
</gene>
<dbReference type="PROSITE" id="PS00198">
    <property type="entry name" value="4FE4S_FER_1"/>
    <property type="match status" value="1"/>
</dbReference>
<evidence type="ECO:0000256" key="5">
    <source>
        <dbReference type="ARBA" id="ARBA00023002"/>
    </source>
</evidence>
<dbReference type="InterPro" id="IPR016171">
    <property type="entry name" value="Vanillyl_alc_oxidase_C-sub2"/>
</dbReference>
<dbReference type="InterPro" id="IPR004113">
    <property type="entry name" value="FAD-bd_oxidored_4_C"/>
</dbReference>
<dbReference type="InterPro" id="IPR016164">
    <property type="entry name" value="FAD-linked_Oxase-like_C"/>
</dbReference>
<dbReference type="InterPro" id="IPR016169">
    <property type="entry name" value="FAD-bd_PCMH_sub2"/>
</dbReference>
<name>A0A380CR74_SPHSI</name>
<dbReference type="RefSeq" id="WP_115171410.1">
    <property type="nucleotide sequence ID" value="NZ_UGYW01000002.1"/>
</dbReference>
<dbReference type="GO" id="GO:0071949">
    <property type="term" value="F:FAD binding"/>
    <property type="evidence" value="ECO:0007669"/>
    <property type="project" value="InterPro"/>
</dbReference>
<keyword evidence="6" id="KW-0408">Iron</keyword>
<dbReference type="SUPFAM" id="SSF46548">
    <property type="entry name" value="alpha-helical ferredoxin"/>
    <property type="match status" value="1"/>
</dbReference>
<dbReference type="GO" id="GO:0004458">
    <property type="term" value="F:D-lactate dehydrogenase (cytochrome) activity"/>
    <property type="evidence" value="ECO:0007669"/>
    <property type="project" value="TreeGrafter"/>
</dbReference>
<evidence type="ECO:0000313" key="9">
    <source>
        <dbReference type="EMBL" id="SUJ27038.1"/>
    </source>
</evidence>
<dbReference type="InterPro" id="IPR016166">
    <property type="entry name" value="FAD-bd_PCMH"/>
</dbReference>
<dbReference type="PROSITE" id="PS51387">
    <property type="entry name" value="FAD_PCMH"/>
    <property type="match status" value="1"/>
</dbReference>
<keyword evidence="4" id="KW-0274">FAD</keyword>
<dbReference type="Gene3D" id="3.30.465.10">
    <property type="match status" value="1"/>
</dbReference>
<evidence type="ECO:0000256" key="7">
    <source>
        <dbReference type="ARBA" id="ARBA00023014"/>
    </source>
</evidence>
<evidence type="ECO:0000259" key="8">
    <source>
        <dbReference type="PROSITE" id="PS51387"/>
    </source>
</evidence>
<protein>
    <submittedName>
        <fullName evidence="9">sn-glycerol-3-phosphate dehydrogenase subunit C</fullName>
    </submittedName>
</protein>
<dbReference type="GO" id="GO:1903457">
    <property type="term" value="P:lactate catabolic process"/>
    <property type="evidence" value="ECO:0007669"/>
    <property type="project" value="TreeGrafter"/>
</dbReference>
<dbReference type="Gene3D" id="1.10.45.10">
    <property type="entry name" value="Vanillyl-alcohol Oxidase, Chain A, domain 4"/>
    <property type="match status" value="1"/>
</dbReference>
<proteinExistence type="predicted"/>
<dbReference type="EMBL" id="UGYW01000002">
    <property type="protein sequence ID" value="SUJ27038.1"/>
    <property type="molecule type" value="Genomic_DNA"/>
</dbReference>
<reference evidence="9 10" key="1">
    <citation type="submission" date="2018-06" db="EMBL/GenBank/DDBJ databases">
        <authorList>
            <consortium name="Pathogen Informatics"/>
            <person name="Doyle S."/>
        </authorList>
    </citation>
    <scope>NUCLEOTIDE SEQUENCE [LARGE SCALE GENOMIC DNA]</scope>
    <source>
        <strain evidence="9 10">NCTC11388</strain>
    </source>
</reference>
<dbReference type="SUPFAM" id="SSF56176">
    <property type="entry name" value="FAD-binding/transporter-associated domain-like"/>
    <property type="match status" value="1"/>
</dbReference>
<dbReference type="Gene3D" id="3.30.70.2740">
    <property type="match status" value="1"/>
</dbReference>
<dbReference type="Gene3D" id="3.30.43.10">
    <property type="entry name" value="Uridine Diphospho-n-acetylenolpyruvylglucosamine Reductase, domain 2"/>
    <property type="match status" value="1"/>
</dbReference>
<keyword evidence="7" id="KW-0411">Iron-sulfur</keyword>
<keyword evidence="5" id="KW-0560">Oxidoreductase</keyword>
<dbReference type="GO" id="GO:0051536">
    <property type="term" value="F:iron-sulfur cluster binding"/>
    <property type="evidence" value="ECO:0007669"/>
    <property type="project" value="UniProtKB-KW"/>
</dbReference>
<dbReference type="InterPro" id="IPR006094">
    <property type="entry name" value="Oxid_FAD_bind_N"/>
</dbReference>
<dbReference type="PANTHER" id="PTHR11748:SF119">
    <property type="entry name" value="D-2-HYDROXYGLUTARATE DEHYDROGENASE"/>
    <property type="match status" value="1"/>
</dbReference>
<dbReference type="InterPro" id="IPR016167">
    <property type="entry name" value="FAD-bd_PCMH_sub1"/>
</dbReference>
<dbReference type="Pfam" id="PF01565">
    <property type="entry name" value="FAD_binding_4"/>
    <property type="match status" value="1"/>
</dbReference>
<dbReference type="GO" id="GO:0008720">
    <property type="term" value="F:D-lactate dehydrogenase (NAD+) activity"/>
    <property type="evidence" value="ECO:0007669"/>
    <property type="project" value="TreeGrafter"/>
</dbReference>
<dbReference type="Pfam" id="PF02913">
    <property type="entry name" value="FAD-oxidase_C"/>
    <property type="match status" value="1"/>
</dbReference>
<dbReference type="GO" id="GO:0046872">
    <property type="term" value="F:metal ion binding"/>
    <property type="evidence" value="ECO:0007669"/>
    <property type="project" value="UniProtKB-KW"/>
</dbReference>
<evidence type="ECO:0000256" key="1">
    <source>
        <dbReference type="ARBA" id="ARBA00001974"/>
    </source>
</evidence>
<sequence>MESIQSLDHLSDLLSGDLYYNDTAQHRTIRIAYATDASVYQELPLAVAIPKDVHDLHLLMSYATGMAITLIPRTAGTSLAGQVVGKGIVVDMSKHFTHILELNTEEKWVRVEPGVIRDDLNAYLKPFGLMFGPETSTASRAMVGGMIGNNSSGLHSIVWGDTRQNLLSAKVLLDDQSEVIFESLDESAYFKKLIQKDREGDIYRRINEILTDEKNLQAIEKGYPKKSLTRRNTGYALDMLSDKTQPFNMCKLLAGSEGTLAVVTEAKLKLMPLPPRELGLLCVHFEDMVECMHGNVVALSHHPEASELVDKYIMDFTVGHPTYQHNRFFIEGDPQALLIVEFRGDTAEEVAQKALSLKEELVSRGLGYAYPYVTGPQTDLVWDVRKAGLGLIRNLPGDSQPVNLIEDCAVSPEDLPAYVTDIQKLLQEEAVHASYYAHAGAGELHIEPFVNLKTAEGKKTFRRILERTSDLILKYNGSLSGEHGDGRLRGEFIGKVLGEDVYALLEQVKQIFDPRGIFNANKIVNTPPMDTHLRYDNNDNRTEIKTYFDFSKDESILRLAEKCSGSGDCRKTEITGGTMCPSFMATRREKDTTRARANVLRQFLTNSTQTNRFDHEELKEVMDLCLSCKGCKTECPSSVDVAKMKAEFLQHYYDANGSSFRTKLIANFTRSQQLGVAVAPLYNLVVKSDFLSGIVKRVVGFATQRSLPTVGSTTLSSWAKKQSYSSGTNKKVYLFSDEFTEYNDVEIGKTAYKLLVALGYEVIIPKHVESGRTYLSKGFVKDAKVLANRNVSLLKDIISEATPLLGVEPSGIITFRDEYPSLVDADLRNAAYELGKNALMIDEFLVREIEAGRIHKEQFTAASKKIKLHGHCYQKAFKLVKATETLLSFPENYEVEVIPSGCCGMAGSFGYEKEHYEVSMQVGELVLLPEVRKTDASTLIAAAGTSCRHQIKDGTARKSYHPVEILYEALIK</sequence>
<dbReference type="InterPro" id="IPR036318">
    <property type="entry name" value="FAD-bd_PCMH-like_sf"/>
</dbReference>
<keyword evidence="3" id="KW-0479">Metal-binding</keyword>
<evidence type="ECO:0000256" key="3">
    <source>
        <dbReference type="ARBA" id="ARBA00022723"/>
    </source>
</evidence>
<evidence type="ECO:0000256" key="4">
    <source>
        <dbReference type="ARBA" id="ARBA00022827"/>
    </source>
</evidence>
<dbReference type="Pfam" id="PF13534">
    <property type="entry name" value="Fer4_17"/>
    <property type="match status" value="1"/>
</dbReference>
<comment type="cofactor">
    <cofactor evidence="1">
        <name>FAD</name>
        <dbReference type="ChEBI" id="CHEBI:57692"/>
    </cofactor>
</comment>
<feature type="domain" description="FAD-binding PCMH-type" evidence="8">
    <location>
        <begin position="40"/>
        <end position="273"/>
    </location>
</feature>
<keyword evidence="2" id="KW-0285">Flavoprotein</keyword>